<feature type="compositionally biased region" description="Basic residues" evidence="1">
    <location>
        <begin position="1072"/>
        <end position="1083"/>
    </location>
</feature>
<feature type="compositionally biased region" description="Basic and acidic residues" evidence="1">
    <location>
        <begin position="1"/>
        <end position="11"/>
    </location>
</feature>
<organism evidence="2 3">
    <name type="scientific">Besnoitia besnoiti</name>
    <name type="common">Apicomplexan protozoan</name>
    <dbReference type="NCBI Taxonomy" id="94643"/>
    <lineage>
        <taxon>Eukaryota</taxon>
        <taxon>Sar</taxon>
        <taxon>Alveolata</taxon>
        <taxon>Apicomplexa</taxon>
        <taxon>Conoidasida</taxon>
        <taxon>Coccidia</taxon>
        <taxon>Eucoccidiorida</taxon>
        <taxon>Eimeriorina</taxon>
        <taxon>Sarcocystidae</taxon>
        <taxon>Besnoitia</taxon>
    </lineage>
</organism>
<feature type="compositionally biased region" description="Basic and acidic residues" evidence="1">
    <location>
        <begin position="402"/>
        <end position="412"/>
    </location>
</feature>
<feature type="region of interest" description="Disordered" evidence="1">
    <location>
        <begin position="1"/>
        <end position="25"/>
    </location>
</feature>
<dbReference type="RefSeq" id="XP_029216217.1">
    <property type="nucleotide sequence ID" value="XM_029360858.1"/>
</dbReference>
<dbReference type="VEuPathDB" id="ToxoDB:BESB_021490"/>
<gene>
    <name evidence="2" type="ORF">BESB_021490</name>
</gene>
<dbReference type="KEGG" id="bbes:BESB_021490"/>
<proteinExistence type="predicted"/>
<keyword evidence="3" id="KW-1185">Reference proteome</keyword>
<sequence length="1083" mass="114089">MPDGCVREKGAMRPGDAHSSSSGDSCSSPASCASSYSAAPAASAAALLRPLAGESVPSSRVAAAHVEKLLRGISLCAVFQVSLLRAPAWLTNEQALLRRLLYKFKRQHRRADFFQKAQGVSRAVPPLLALALPLASLSATAPAASASSASGLDVLIAADAFFDVAARKADSWRAALRRRALASDDSGACEARRCDAATGARARDLEVSASLVFFSLYAQELLARALRLQEAAVHATSAAVQQIHLGFHLNFVLPLVSIFARVLSVVSALVSAAEVHLKQTPQLLRPDLSFAQLPARQPVPQVGAARLMPLEGRRASGAVDEHEGLRTVPTAAAAEATRSEVLQAKKDARASVGSQSAEQAAARGCGGEPSEPTAAPEQTRKAEGEAISAAQVCAGETAAAPEEDRGRQRGADAEGEVDEEGSSAPRRQNDAERERGDSEATRAGADGEVQAGDTSADFPRDEDDEETAEDRVRETDDDEAEGAAAAHQKSEAAPELKEGATSCREESDGEKAVAADEDNVGDERLDSGLDGEEVAADPRRLSAEREEEPFERVATTQKTGEVKKDLRARTECERDEECLSFLLPGKSKNAKKKSARTAVDRTESLLAFLLSEKPRKKKRSLLQSGSQVEAPAFPAVAAKKGGEACLRKKKRKTRVTVDSGEAGETTTLVREANIATRASPPLSDSKASLREIESMFEAVEGRARVGGASVVSGTQTVPAEKDVEKTRLLRQAAIELARRHATSKGNPSDSGVGRQKPKTAIQGAAVSARPPGAWLSAGGAGGATKTKQTRSTAFDLGAEDARPKSAGPVAPGSKGPKKKRKRPGQSGKMLFDAAEPSMQNVAAPLLLGGETATAAGQREISSIFQEVEAKLRAPPLPHGEGNGPRPTDHASRHQPLQLSKKQKKLLKMSQAISTGMTSIALPSGGCSDEGRQRPGAEGTALPASKGSATLTEPRQVCADHRKQNTMSALLPPSSEANAQQGGRHVDVDAALSDRKKQKKLKKAFLVAGAADKWFTGNGKQREVPKRTVHQEMSEGSAVRVDKSMFPVRGTSAAGGAVCTPLRLGEPAQSKKENKKRPRPPTDC</sequence>
<feature type="compositionally biased region" description="Basic and acidic residues" evidence="1">
    <location>
        <begin position="983"/>
        <end position="994"/>
    </location>
</feature>
<feature type="region of interest" description="Disordered" evidence="1">
    <location>
        <begin position="735"/>
        <end position="835"/>
    </location>
</feature>
<evidence type="ECO:0000313" key="2">
    <source>
        <dbReference type="EMBL" id="PFH32208.1"/>
    </source>
</evidence>
<dbReference type="EMBL" id="NWUJ01000012">
    <property type="protein sequence ID" value="PFH32208.1"/>
    <property type="molecule type" value="Genomic_DNA"/>
</dbReference>
<dbReference type="GeneID" id="40307210"/>
<feature type="region of interest" description="Disordered" evidence="1">
    <location>
        <begin position="969"/>
        <end position="996"/>
    </location>
</feature>
<protein>
    <submittedName>
        <fullName evidence="2">Uncharacterized protein</fullName>
    </submittedName>
</protein>
<feature type="compositionally biased region" description="Basic and acidic residues" evidence="1">
    <location>
        <begin position="560"/>
        <end position="569"/>
    </location>
</feature>
<dbReference type="OrthoDB" id="333311at2759"/>
<comment type="caution">
    <text evidence="2">The sequence shown here is derived from an EMBL/GenBank/DDBJ whole genome shotgun (WGS) entry which is preliminary data.</text>
</comment>
<evidence type="ECO:0000256" key="1">
    <source>
        <dbReference type="SAM" id="MobiDB-lite"/>
    </source>
</evidence>
<feature type="compositionally biased region" description="Basic and acidic residues" evidence="1">
    <location>
        <begin position="1019"/>
        <end position="1032"/>
    </location>
</feature>
<feature type="region of interest" description="Disordered" evidence="1">
    <location>
        <begin position="345"/>
        <end position="569"/>
    </location>
</feature>
<evidence type="ECO:0000313" key="3">
    <source>
        <dbReference type="Proteomes" id="UP000224006"/>
    </source>
</evidence>
<name>A0A2A9M0X9_BESBE</name>
<reference evidence="2 3" key="1">
    <citation type="submission" date="2017-09" db="EMBL/GenBank/DDBJ databases">
        <title>Genome sequencing of Besnoitia besnoiti strain Bb-Ger1.</title>
        <authorList>
            <person name="Schares G."/>
            <person name="Venepally P."/>
            <person name="Lorenzi H.A."/>
        </authorList>
    </citation>
    <scope>NUCLEOTIDE SEQUENCE [LARGE SCALE GENOMIC DNA]</scope>
    <source>
        <strain evidence="2 3">Bb-Ger1</strain>
    </source>
</reference>
<accession>A0A2A9M0X9</accession>
<feature type="compositionally biased region" description="Basic and acidic residues" evidence="1">
    <location>
        <begin position="427"/>
        <end position="440"/>
    </location>
</feature>
<feature type="region of interest" description="Disordered" evidence="1">
    <location>
        <begin position="869"/>
        <end position="953"/>
    </location>
</feature>
<dbReference type="Proteomes" id="UP000224006">
    <property type="component" value="Chromosome XI"/>
</dbReference>
<feature type="compositionally biased region" description="Basic and acidic residues" evidence="1">
    <location>
        <begin position="488"/>
        <end position="514"/>
    </location>
</feature>
<feature type="region of interest" description="Disordered" evidence="1">
    <location>
        <begin position="1017"/>
        <end position="1083"/>
    </location>
</feature>
<dbReference type="AlphaFoldDB" id="A0A2A9M0X9"/>